<feature type="binding site" evidence="16">
    <location>
        <position position="260"/>
    </location>
    <ligand>
        <name>Zn(2+)</name>
        <dbReference type="ChEBI" id="CHEBI:29105"/>
        <note>catalytic</note>
    </ligand>
</feature>
<protein>
    <recommendedName>
        <fullName evidence="16 17">Multifunctional fusion protein</fullName>
    </recommendedName>
    <domain>
        <recommendedName>
            <fullName evidence="16">GTP cyclohydrolase-2</fullName>
            <ecNumber evidence="16">3.5.4.25</ecNumber>
        </recommendedName>
        <alternativeName>
            <fullName evidence="16">GTP cyclohydrolase II</fullName>
        </alternativeName>
    </domain>
    <domain>
        <recommendedName>
            <fullName evidence="17">3,4-dihydroxy-2-butanone 4-phosphate synthase</fullName>
            <shortName evidence="17">DHBP synthase</shortName>
            <ecNumber evidence="17">4.1.99.12</ecNumber>
        </recommendedName>
    </domain>
</protein>
<comment type="similarity">
    <text evidence="5">In the N-terminal section; belongs to the DHBP synthase family.</text>
</comment>
<feature type="site" description="Essential for catalytic activity" evidence="17">
    <location>
        <position position="166"/>
    </location>
</feature>
<feature type="active site" description="Nucleophile" evidence="16">
    <location>
        <position position="333"/>
    </location>
</feature>
<keyword evidence="11 17" id="KW-0460">Magnesium</keyword>
<comment type="catalytic activity">
    <reaction evidence="15 16">
        <text>GTP + 4 H2O = 2,5-diamino-6-hydroxy-4-(5-phosphoribosylamino)-pyrimidine + formate + 2 phosphate + 3 H(+)</text>
        <dbReference type="Rhea" id="RHEA:23704"/>
        <dbReference type="ChEBI" id="CHEBI:15377"/>
        <dbReference type="ChEBI" id="CHEBI:15378"/>
        <dbReference type="ChEBI" id="CHEBI:15740"/>
        <dbReference type="ChEBI" id="CHEBI:37565"/>
        <dbReference type="ChEBI" id="CHEBI:43474"/>
        <dbReference type="ChEBI" id="CHEBI:58614"/>
        <dbReference type="EC" id="3.5.4.25"/>
    </reaction>
</comment>
<feature type="binding site" evidence="16">
    <location>
        <begin position="297"/>
        <end position="299"/>
    </location>
    <ligand>
        <name>GTP</name>
        <dbReference type="ChEBI" id="CHEBI:37565"/>
    </ligand>
</feature>
<keyword evidence="10 16" id="KW-0378">Hydrolase</keyword>
<dbReference type="InterPro" id="IPR000926">
    <property type="entry name" value="RibA"/>
</dbReference>
<keyword evidence="13 17" id="KW-0464">Manganese</keyword>
<keyword evidence="12 16" id="KW-0342">GTP-binding</keyword>
<feature type="binding site" evidence="16">
    <location>
        <position position="359"/>
    </location>
    <ligand>
        <name>GTP</name>
        <dbReference type="ChEBI" id="CHEBI:37565"/>
    </ligand>
</feature>
<evidence type="ECO:0000256" key="11">
    <source>
        <dbReference type="ARBA" id="ARBA00022842"/>
    </source>
</evidence>
<dbReference type="InterPro" id="IPR017945">
    <property type="entry name" value="DHBP_synth_RibB-like_a/b_dom"/>
</dbReference>
<comment type="pathway">
    <text evidence="16">Cofactor biosynthesis; riboflavin biosynthesis; 5-amino-6-(D-ribitylamino)uracil from GTP: step 1/4.</text>
</comment>
<evidence type="ECO:0000256" key="4">
    <source>
        <dbReference type="ARBA" id="ARBA00004904"/>
    </source>
</evidence>
<feature type="binding site" evidence="17">
    <location>
        <position position="34"/>
    </location>
    <ligand>
        <name>D-ribulose 5-phosphate</name>
        <dbReference type="ChEBI" id="CHEBI:58121"/>
    </ligand>
</feature>
<feature type="binding site" evidence="17">
    <location>
        <begin position="142"/>
        <end position="146"/>
    </location>
    <ligand>
        <name>D-ribulose 5-phosphate</name>
        <dbReference type="ChEBI" id="CHEBI:58121"/>
    </ligand>
</feature>
<dbReference type="PANTHER" id="PTHR21327">
    <property type="entry name" value="GTP CYCLOHYDROLASE II-RELATED"/>
    <property type="match status" value="1"/>
</dbReference>
<comment type="similarity">
    <text evidence="16">Belongs to the GTP cyclohydrolase II family.</text>
</comment>
<dbReference type="GO" id="GO:0005829">
    <property type="term" value="C:cytosol"/>
    <property type="evidence" value="ECO:0007669"/>
    <property type="project" value="TreeGrafter"/>
</dbReference>
<evidence type="ECO:0000259" key="18">
    <source>
        <dbReference type="Pfam" id="PF00925"/>
    </source>
</evidence>
<dbReference type="SUPFAM" id="SSF55821">
    <property type="entry name" value="YrdC/RibB"/>
    <property type="match status" value="1"/>
</dbReference>
<feature type="binding site" evidence="17">
    <location>
        <position position="30"/>
    </location>
    <ligand>
        <name>Mg(2+)</name>
        <dbReference type="ChEBI" id="CHEBI:18420"/>
        <label>1</label>
    </ligand>
</feature>
<dbReference type="PANTHER" id="PTHR21327:SF38">
    <property type="entry name" value="3,4-DIHYDROXY-2-BUTANONE 4-PHOSPHATE SYNTHASE"/>
    <property type="match status" value="1"/>
</dbReference>
<comment type="caution">
    <text evidence="19">The sequence shown here is derived from an EMBL/GenBank/DDBJ whole genome shotgun (WGS) entry which is preliminary data.</text>
</comment>
<evidence type="ECO:0000256" key="9">
    <source>
        <dbReference type="ARBA" id="ARBA00022741"/>
    </source>
</evidence>
<evidence type="ECO:0000256" key="13">
    <source>
        <dbReference type="ARBA" id="ARBA00023211"/>
    </source>
</evidence>
<dbReference type="FunFam" id="3.90.870.10:FF:000001">
    <property type="entry name" value="Riboflavin biosynthesis protein RibBA"/>
    <property type="match status" value="1"/>
</dbReference>
<dbReference type="Gene3D" id="3.90.870.10">
    <property type="entry name" value="DHBP synthase"/>
    <property type="match status" value="1"/>
</dbReference>
<dbReference type="PIRSF" id="PIRSF001259">
    <property type="entry name" value="RibA"/>
    <property type="match status" value="1"/>
</dbReference>
<organism evidence="19 20">
    <name type="scientific">Aquicella lusitana</name>
    <dbReference type="NCBI Taxonomy" id="254246"/>
    <lineage>
        <taxon>Bacteria</taxon>
        <taxon>Pseudomonadati</taxon>
        <taxon>Pseudomonadota</taxon>
        <taxon>Gammaproteobacteria</taxon>
        <taxon>Legionellales</taxon>
        <taxon>Coxiellaceae</taxon>
        <taxon>Aquicella</taxon>
    </lineage>
</organism>
<dbReference type="HAMAP" id="MF_00179">
    <property type="entry name" value="RibA"/>
    <property type="match status" value="1"/>
</dbReference>
<evidence type="ECO:0000256" key="2">
    <source>
        <dbReference type="ARBA" id="ARBA00001936"/>
    </source>
</evidence>
<feature type="binding site" evidence="16">
    <location>
        <position position="271"/>
    </location>
    <ligand>
        <name>Zn(2+)</name>
        <dbReference type="ChEBI" id="CHEBI:29105"/>
        <note>catalytic</note>
    </ligand>
</feature>
<dbReference type="HAMAP" id="MF_00180">
    <property type="entry name" value="RibB"/>
    <property type="match status" value="1"/>
</dbReference>
<dbReference type="InterPro" id="IPR032677">
    <property type="entry name" value="GTP_cyclohydro_II"/>
</dbReference>
<dbReference type="InterPro" id="IPR000422">
    <property type="entry name" value="DHBP_synthase_RibB"/>
</dbReference>
<feature type="binding site" evidence="17">
    <location>
        <begin position="29"/>
        <end position="30"/>
    </location>
    <ligand>
        <name>D-ribulose 5-phosphate</name>
        <dbReference type="ChEBI" id="CHEBI:58121"/>
    </ligand>
</feature>
<evidence type="ECO:0000256" key="5">
    <source>
        <dbReference type="ARBA" id="ARBA00005520"/>
    </source>
</evidence>
<dbReference type="OrthoDB" id="9793111at2"/>
<dbReference type="NCBIfam" id="NF001591">
    <property type="entry name" value="PRK00393.1"/>
    <property type="match status" value="1"/>
</dbReference>
<feature type="active site" description="Proton acceptor" evidence="16">
    <location>
        <position position="331"/>
    </location>
</feature>
<keyword evidence="20" id="KW-1185">Reference proteome</keyword>
<evidence type="ECO:0000256" key="16">
    <source>
        <dbReference type="HAMAP-Rule" id="MF_00179"/>
    </source>
</evidence>
<dbReference type="EMBL" id="QQAX01000014">
    <property type="protein sequence ID" value="RDI42577.1"/>
    <property type="molecule type" value="Genomic_DNA"/>
</dbReference>
<evidence type="ECO:0000256" key="17">
    <source>
        <dbReference type="HAMAP-Rule" id="MF_00180"/>
    </source>
</evidence>
<evidence type="ECO:0000256" key="3">
    <source>
        <dbReference type="ARBA" id="ARBA00002284"/>
    </source>
</evidence>
<dbReference type="NCBIfam" id="TIGR00505">
    <property type="entry name" value="ribA"/>
    <property type="match status" value="1"/>
</dbReference>
<dbReference type="CDD" id="cd00641">
    <property type="entry name" value="GTP_cyclohydro2"/>
    <property type="match status" value="1"/>
</dbReference>
<gene>
    <name evidence="16" type="primary">ribA</name>
    <name evidence="17" type="synonym">ribB</name>
    <name evidence="19" type="ORF">C8D86_11447</name>
</gene>
<comment type="cofactor">
    <cofactor evidence="2">
        <name>Mn(2+)</name>
        <dbReference type="ChEBI" id="CHEBI:29035"/>
    </cofactor>
</comment>
<dbReference type="Proteomes" id="UP000254720">
    <property type="component" value="Unassembled WGS sequence"/>
</dbReference>
<reference evidence="19 20" key="1">
    <citation type="submission" date="2018-07" db="EMBL/GenBank/DDBJ databases">
        <title>Genomic Encyclopedia of Type Strains, Phase IV (KMG-IV): sequencing the most valuable type-strain genomes for metagenomic binning, comparative biology and taxonomic classification.</title>
        <authorList>
            <person name="Goeker M."/>
        </authorList>
    </citation>
    <scope>NUCLEOTIDE SEQUENCE [LARGE SCALE GENOMIC DNA]</scope>
    <source>
        <strain evidence="19 20">DSM 16500</strain>
    </source>
</reference>
<evidence type="ECO:0000256" key="1">
    <source>
        <dbReference type="ARBA" id="ARBA00000141"/>
    </source>
</evidence>
<comment type="pathway">
    <text evidence="4 17">Cofactor biosynthesis; riboflavin biosynthesis; 2-hydroxy-3-oxobutyl phosphate from D-ribulose 5-phosphate: step 1/1.</text>
</comment>
<feature type="binding site" evidence="16">
    <location>
        <position position="273"/>
    </location>
    <ligand>
        <name>Zn(2+)</name>
        <dbReference type="ChEBI" id="CHEBI:29105"/>
        <note>catalytic</note>
    </ligand>
</feature>
<evidence type="ECO:0000313" key="20">
    <source>
        <dbReference type="Proteomes" id="UP000254720"/>
    </source>
</evidence>
<comment type="function">
    <text evidence="3 17">Catalyzes the conversion of D-ribulose 5-phosphate to formate and 3,4-dihydroxy-2-butanone 4-phosphate.</text>
</comment>
<evidence type="ECO:0000256" key="12">
    <source>
        <dbReference type="ARBA" id="ARBA00023134"/>
    </source>
</evidence>
<dbReference type="Pfam" id="PF00926">
    <property type="entry name" value="DHBP_synthase"/>
    <property type="match status" value="1"/>
</dbReference>
<keyword evidence="8 17" id="KW-0479">Metal-binding</keyword>
<comment type="subunit">
    <text evidence="17">Homodimer.</text>
</comment>
<feature type="binding site" evidence="17">
    <location>
        <position position="145"/>
    </location>
    <ligand>
        <name>Mg(2+)</name>
        <dbReference type="ChEBI" id="CHEBI:18420"/>
        <label>2</label>
    </ligand>
</feature>
<dbReference type="SUPFAM" id="SSF142695">
    <property type="entry name" value="RibA-like"/>
    <property type="match status" value="1"/>
</dbReference>
<keyword evidence="14 17" id="KW-0456">Lyase</keyword>
<dbReference type="Pfam" id="PF00925">
    <property type="entry name" value="GTP_cyclohydro2"/>
    <property type="match status" value="1"/>
</dbReference>
<comment type="cofactor">
    <cofactor evidence="16">
        <name>Zn(2+)</name>
        <dbReference type="ChEBI" id="CHEBI:29105"/>
    </cofactor>
    <text evidence="16">Binds 1 zinc ion per subunit.</text>
</comment>
<proteinExistence type="inferred from homology"/>
<evidence type="ECO:0000256" key="7">
    <source>
        <dbReference type="ARBA" id="ARBA00022619"/>
    </source>
</evidence>
<comment type="cofactor">
    <cofactor evidence="17">
        <name>Mg(2+)</name>
        <dbReference type="ChEBI" id="CHEBI:18420"/>
    </cofactor>
    <cofactor evidence="17">
        <name>Mn(2+)</name>
        <dbReference type="ChEBI" id="CHEBI:29035"/>
    </cofactor>
    <text evidence="17">Binds 2 divalent metal cations per subunit. Magnesium or manganese.</text>
</comment>
<dbReference type="GO" id="GO:0009231">
    <property type="term" value="P:riboflavin biosynthetic process"/>
    <property type="evidence" value="ECO:0007669"/>
    <property type="project" value="UniProtKB-UniRule"/>
</dbReference>
<evidence type="ECO:0000256" key="10">
    <source>
        <dbReference type="ARBA" id="ARBA00022801"/>
    </source>
</evidence>
<dbReference type="UniPathway" id="UPA00275">
    <property type="reaction ID" value="UER00399"/>
</dbReference>
<keyword evidence="9 16" id="KW-0547">Nucleotide-binding</keyword>
<feature type="binding site" evidence="16">
    <location>
        <position position="319"/>
    </location>
    <ligand>
        <name>GTP</name>
        <dbReference type="ChEBI" id="CHEBI:37565"/>
    </ligand>
</feature>
<dbReference type="AlphaFoldDB" id="A0A370GFX9"/>
<name>A0A370GFX9_9COXI</name>
<evidence type="ECO:0000256" key="8">
    <source>
        <dbReference type="ARBA" id="ARBA00022723"/>
    </source>
</evidence>
<dbReference type="GO" id="GO:0030145">
    <property type="term" value="F:manganese ion binding"/>
    <property type="evidence" value="ECO:0007669"/>
    <property type="project" value="UniProtKB-UniRule"/>
</dbReference>
<dbReference type="EC" id="3.5.4.25" evidence="16"/>
<dbReference type="GO" id="GO:0008686">
    <property type="term" value="F:3,4-dihydroxy-2-butanone-4-phosphate synthase activity"/>
    <property type="evidence" value="ECO:0007669"/>
    <property type="project" value="UniProtKB-UniRule"/>
</dbReference>
<dbReference type="NCBIfam" id="TIGR00506">
    <property type="entry name" value="ribB"/>
    <property type="match status" value="1"/>
</dbReference>
<comment type="similarity">
    <text evidence="17">Belongs to the DHBP synthase family.</text>
</comment>
<evidence type="ECO:0000256" key="6">
    <source>
        <dbReference type="ARBA" id="ARBA00008976"/>
    </source>
</evidence>
<dbReference type="InterPro" id="IPR036144">
    <property type="entry name" value="RibA-like_sf"/>
</dbReference>
<dbReference type="GO" id="GO:0008270">
    <property type="term" value="F:zinc ion binding"/>
    <property type="evidence" value="ECO:0007669"/>
    <property type="project" value="UniProtKB-UniRule"/>
</dbReference>
<comment type="catalytic activity">
    <reaction evidence="1 17">
        <text>D-ribulose 5-phosphate = (2S)-2-hydroxy-3-oxobutyl phosphate + formate + H(+)</text>
        <dbReference type="Rhea" id="RHEA:18457"/>
        <dbReference type="ChEBI" id="CHEBI:15378"/>
        <dbReference type="ChEBI" id="CHEBI:15740"/>
        <dbReference type="ChEBI" id="CHEBI:58121"/>
        <dbReference type="ChEBI" id="CHEBI:58830"/>
        <dbReference type="EC" id="4.1.99.12"/>
    </reaction>
</comment>
<feature type="binding site" evidence="16">
    <location>
        <position position="354"/>
    </location>
    <ligand>
        <name>GTP</name>
        <dbReference type="ChEBI" id="CHEBI:37565"/>
    </ligand>
</feature>
<keyword evidence="7 17" id="KW-0686">Riboflavin biosynthesis</keyword>
<accession>A0A370GFX9</accession>
<feature type="binding site" evidence="16">
    <location>
        <begin position="255"/>
        <end position="259"/>
    </location>
    <ligand>
        <name>GTP</name>
        <dbReference type="ChEBI" id="CHEBI:37565"/>
    </ligand>
</feature>
<feature type="domain" description="GTP cyclohydrolase II" evidence="18">
    <location>
        <begin position="212"/>
        <end position="373"/>
    </location>
</feature>
<dbReference type="EC" id="4.1.99.12" evidence="17"/>
<keyword evidence="16" id="KW-0862">Zinc</keyword>
<feature type="site" description="Essential for catalytic activity" evidence="17">
    <location>
        <position position="128"/>
    </location>
</feature>
<dbReference type="RefSeq" id="WP_114834642.1">
    <property type="nucleotide sequence ID" value="NZ_LR699115.1"/>
</dbReference>
<sequence>MRPEIKRVEKALAELRQGRMVILTDDASRENEGDLVFPAEMITPEIMNFMIREGSGIVCLPLTSDKLKQLQLPLMVPPNENTSFVSTPFTISIDAKEVSGVSAADRVKTVQLAISDDAKPEDLARPGHVFPLHAKDGGVLERQGHTEGSIDLMRLAGLKPAAVICELMNTDGTMTRGEQLENFAAQHGLTLLSVNDILAYRLNRENLIEEETATSLPLENYGMFNITVIKEKITGEQHVVLSKAPRAPDEPLLVRVHSSCTTGDLFASQRCDCHQELHFALKKISEEGGMLIYLSQEGRGIGLFNKIKAYALQEQGYDTVEANQKLGLPVDARKYYIAANYLRNRHINRVQLLTNNPHKINDLIAYGVDHVTQVALPAFDNEHNRHYLLTKKQKLNHSIHLDLQLSSKEI</sequence>
<feature type="binding site" evidence="17">
    <location>
        <position position="30"/>
    </location>
    <ligand>
        <name>Mg(2+)</name>
        <dbReference type="ChEBI" id="CHEBI:18420"/>
        <label>2</label>
    </ligand>
</feature>
<dbReference type="GO" id="GO:0000287">
    <property type="term" value="F:magnesium ion binding"/>
    <property type="evidence" value="ECO:0007669"/>
    <property type="project" value="UniProtKB-UniRule"/>
</dbReference>
<evidence type="ECO:0000313" key="19">
    <source>
        <dbReference type="EMBL" id="RDI42577.1"/>
    </source>
</evidence>
<evidence type="ECO:0000256" key="15">
    <source>
        <dbReference type="ARBA" id="ARBA00049295"/>
    </source>
</evidence>
<dbReference type="GO" id="GO:0003935">
    <property type="term" value="F:GTP cyclohydrolase II activity"/>
    <property type="evidence" value="ECO:0007669"/>
    <property type="project" value="UniProtKB-UniRule"/>
</dbReference>
<comment type="function">
    <text evidence="16">Catalyzes the conversion of GTP to 2,5-diamino-6-ribosylamino-4(3H)-pyrimidinone 5'-phosphate (DARP), formate and pyrophosphate.</text>
</comment>
<evidence type="ECO:0000256" key="14">
    <source>
        <dbReference type="ARBA" id="ARBA00023239"/>
    </source>
</evidence>
<dbReference type="GO" id="GO:0005525">
    <property type="term" value="F:GTP binding"/>
    <property type="evidence" value="ECO:0007669"/>
    <property type="project" value="UniProtKB-KW"/>
</dbReference>
<comment type="similarity">
    <text evidence="6">In the C-terminal section; belongs to the GTP cyclohydrolase II family.</text>
</comment>
<dbReference type="Gene3D" id="3.40.50.10990">
    <property type="entry name" value="GTP cyclohydrolase II"/>
    <property type="match status" value="1"/>
</dbReference>
<comment type="caution">
    <text evidence="16">Lacks conserved residue(s) required for the propagation of feature annotation.</text>
</comment>